<feature type="non-terminal residue" evidence="6">
    <location>
        <position position="1"/>
    </location>
</feature>
<proteinExistence type="inferred from homology"/>
<dbReference type="NCBIfam" id="TIGR00180">
    <property type="entry name" value="parB_part"/>
    <property type="match status" value="1"/>
</dbReference>
<dbReference type="PANTHER" id="PTHR33375">
    <property type="entry name" value="CHROMOSOME-PARTITIONING PROTEIN PARB-RELATED"/>
    <property type="match status" value="1"/>
</dbReference>
<dbReference type="InterPro" id="IPR003115">
    <property type="entry name" value="ParB_N"/>
</dbReference>
<dbReference type="InterPro" id="IPR041468">
    <property type="entry name" value="HTH_ParB/Spo0J"/>
</dbReference>
<dbReference type="PANTHER" id="PTHR33375:SF1">
    <property type="entry name" value="CHROMOSOME-PARTITIONING PROTEIN PARB-RELATED"/>
    <property type="match status" value="1"/>
</dbReference>
<keyword evidence="3" id="KW-0159">Chromosome partition</keyword>
<feature type="domain" description="HTH cro/C1-type" evidence="5">
    <location>
        <begin position="89"/>
        <end position="113"/>
    </location>
</feature>
<dbReference type="FunFam" id="1.10.10.2830:FF:000001">
    <property type="entry name" value="Chromosome partitioning protein ParB"/>
    <property type="match status" value="1"/>
</dbReference>
<dbReference type="FunFam" id="3.90.1530.30:FF:000001">
    <property type="entry name" value="Chromosome partitioning protein ParB"/>
    <property type="match status" value="1"/>
</dbReference>
<keyword evidence="4" id="KW-0238">DNA-binding</keyword>
<comment type="similarity">
    <text evidence="2">Belongs to the ParB family.</text>
</comment>
<dbReference type="Proteomes" id="UP000886856">
    <property type="component" value="Unassembled WGS sequence"/>
</dbReference>
<dbReference type="Pfam" id="PF02195">
    <property type="entry name" value="ParB_N"/>
    <property type="match status" value="1"/>
</dbReference>
<reference evidence="6" key="1">
    <citation type="journal article" date="2021" name="PeerJ">
        <title>Extensive microbial diversity within the chicken gut microbiome revealed by metagenomics and culture.</title>
        <authorList>
            <person name="Gilroy R."/>
            <person name="Ravi A."/>
            <person name="Getino M."/>
            <person name="Pursley I."/>
            <person name="Horton D.L."/>
            <person name="Alikhan N.F."/>
            <person name="Baker D."/>
            <person name="Gharbi K."/>
            <person name="Hall N."/>
            <person name="Watson M."/>
            <person name="Adriaenssens E.M."/>
            <person name="Foster-Nyarko E."/>
            <person name="Jarju S."/>
            <person name="Secka A."/>
            <person name="Antonio M."/>
            <person name="Oren A."/>
            <person name="Chaudhuri R.R."/>
            <person name="La Ragione R."/>
            <person name="Hildebrand F."/>
            <person name="Pallen M.J."/>
        </authorList>
    </citation>
    <scope>NUCLEOTIDE SEQUENCE</scope>
    <source>
        <strain evidence="6">CHK171-505</strain>
    </source>
</reference>
<evidence type="ECO:0000256" key="3">
    <source>
        <dbReference type="ARBA" id="ARBA00022829"/>
    </source>
</evidence>
<dbReference type="GO" id="GO:0009295">
    <property type="term" value="C:nucleoid"/>
    <property type="evidence" value="ECO:0007669"/>
    <property type="project" value="UniProtKB-SubCell"/>
</dbReference>
<dbReference type="EMBL" id="DWYW01000142">
    <property type="protein sequence ID" value="HJA90373.1"/>
    <property type="molecule type" value="Genomic_DNA"/>
</dbReference>
<dbReference type="GO" id="GO:0007059">
    <property type="term" value="P:chromosome segregation"/>
    <property type="evidence" value="ECO:0007669"/>
    <property type="project" value="UniProtKB-KW"/>
</dbReference>
<evidence type="ECO:0000313" key="6">
    <source>
        <dbReference type="EMBL" id="HJA90373.1"/>
    </source>
</evidence>
<dbReference type="Gene3D" id="1.10.10.2830">
    <property type="match status" value="1"/>
</dbReference>
<dbReference type="GO" id="GO:0003677">
    <property type="term" value="F:DNA binding"/>
    <property type="evidence" value="ECO:0007669"/>
    <property type="project" value="UniProtKB-KW"/>
</dbReference>
<dbReference type="GO" id="GO:0045881">
    <property type="term" value="P:positive regulation of sporulation resulting in formation of a cellular spore"/>
    <property type="evidence" value="ECO:0007669"/>
    <property type="project" value="TreeGrafter"/>
</dbReference>
<dbReference type="InterPro" id="IPR004437">
    <property type="entry name" value="ParB/RepB/Spo0J"/>
</dbReference>
<dbReference type="GO" id="GO:0005694">
    <property type="term" value="C:chromosome"/>
    <property type="evidence" value="ECO:0007669"/>
    <property type="project" value="TreeGrafter"/>
</dbReference>
<dbReference type="AlphaFoldDB" id="A0A9D2KXC3"/>
<dbReference type="SMART" id="SM00470">
    <property type="entry name" value="ParB"/>
    <property type="match status" value="1"/>
</dbReference>
<protein>
    <submittedName>
        <fullName evidence="6">ParB/RepB/Spo0J family partition protein</fullName>
    </submittedName>
</protein>
<evidence type="ECO:0000256" key="1">
    <source>
        <dbReference type="ARBA" id="ARBA00004453"/>
    </source>
</evidence>
<dbReference type="Gene3D" id="3.90.1530.30">
    <property type="match status" value="1"/>
</dbReference>
<organism evidence="6 7">
    <name type="scientific">Candidatus Jeotgalibaca merdavium</name>
    <dbReference type="NCBI Taxonomy" id="2838627"/>
    <lineage>
        <taxon>Bacteria</taxon>
        <taxon>Bacillati</taxon>
        <taxon>Bacillota</taxon>
        <taxon>Bacilli</taxon>
        <taxon>Lactobacillales</taxon>
        <taxon>Carnobacteriaceae</taxon>
        <taxon>Jeotgalibaca</taxon>
    </lineage>
</organism>
<evidence type="ECO:0000256" key="4">
    <source>
        <dbReference type="ARBA" id="ARBA00023125"/>
    </source>
</evidence>
<dbReference type="Pfam" id="PF17762">
    <property type="entry name" value="HTH_ParB"/>
    <property type="match status" value="1"/>
</dbReference>
<dbReference type="InterPro" id="IPR057240">
    <property type="entry name" value="ParB_dimer_C"/>
</dbReference>
<comment type="caution">
    <text evidence="6">The sequence shown here is derived from an EMBL/GenBank/DDBJ whole genome shotgun (WGS) entry which is preliminary data.</text>
</comment>
<dbReference type="SUPFAM" id="SSF109709">
    <property type="entry name" value="KorB DNA-binding domain-like"/>
    <property type="match status" value="1"/>
</dbReference>
<comment type="subcellular location">
    <subcellularLocation>
        <location evidence="1">Cytoplasm</location>
        <location evidence="1">Nucleoid</location>
    </subcellularLocation>
</comment>
<evidence type="ECO:0000313" key="7">
    <source>
        <dbReference type="Proteomes" id="UP000886856"/>
    </source>
</evidence>
<dbReference type="Pfam" id="PF23552">
    <property type="entry name" value="ParB_C"/>
    <property type="match status" value="1"/>
</dbReference>
<dbReference type="PROSITE" id="PS50943">
    <property type="entry name" value="HTH_CROC1"/>
    <property type="match status" value="1"/>
</dbReference>
<dbReference type="SUPFAM" id="SSF110849">
    <property type="entry name" value="ParB/Sulfiredoxin"/>
    <property type="match status" value="1"/>
</dbReference>
<gene>
    <name evidence="6" type="ORF">H9948_06225</name>
</gene>
<dbReference type="InterPro" id="IPR001387">
    <property type="entry name" value="Cro/C1-type_HTH"/>
</dbReference>
<dbReference type="InterPro" id="IPR050336">
    <property type="entry name" value="Chromosome_partition/occlusion"/>
</dbReference>
<evidence type="ECO:0000256" key="2">
    <source>
        <dbReference type="ARBA" id="ARBA00006295"/>
    </source>
</evidence>
<dbReference type="InterPro" id="IPR036086">
    <property type="entry name" value="ParB/Sulfiredoxin_sf"/>
</dbReference>
<name>A0A9D2KXC3_9LACT</name>
<sequence>ALKELADSIQLNGVFQPIIVRQSSVKGYEIIVGERRVRASRLAGKESIPAIIREFDEQAMIEIAVIENLQREDLSPLEEAEAYQMMSDKLKLTQAQVAERVGKSRPYIANYLRLLTLPEDVKLLLRNGDLTMGQARTLLGLKDQKQMSELAKQVVQDGITVRQLEQLVQQMTEPIETKEKKKRQKIAKPSYILESEERLMDRFGTSVQITPKGEQGKIEIEYLSPNDLDRILELLNVEFDD</sequence>
<evidence type="ECO:0000259" key="5">
    <source>
        <dbReference type="PROSITE" id="PS50943"/>
    </source>
</evidence>
<reference evidence="6" key="2">
    <citation type="submission" date="2021-04" db="EMBL/GenBank/DDBJ databases">
        <authorList>
            <person name="Gilroy R."/>
        </authorList>
    </citation>
    <scope>NUCLEOTIDE SEQUENCE</scope>
    <source>
        <strain evidence="6">CHK171-505</strain>
    </source>
</reference>
<accession>A0A9D2KXC3</accession>